<dbReference type="RefSeq" id="WP_220083672.1">
    <property type="nucleotide sequence ID" value="NZ_BJYE01000069.1"/>
</dbReference>
<evidence type="ECO:0000313" key="3">
    <source>
        <dbReference type="Proteomes" id="UP000321400"/>
    </source>
</evidence>
<gene>
    <name evidence="2" type="ORF">HAL01_25500</name>
</gene>
<proteinExistence type="predicted"/>
<feature type="domain" description="Filamentation induced by cAMP protein Fic-like C-terminal" evidence="1">
    <location>
        <begin position="298"/>
        <end position="356"/>
    </location>
</feature>
<dbReference type="Pfam" id="PF13749">
    <property type="entry name" value="HATPase_c_4"/>
    <property type="match status" value="1"/>
</dbReference>
<dbReference type="InterPro" id="IPR049514">
    <property type="entry name" value="Fic-like_C"/>
</dbReference>
<reference evidence="2 3" key="1">
    <citation type="submission" date="2019-07" db="EMBL/GenBank/DDBJ databases">
        <title>Whole genome shotgun sequence of Halolactibacillus alkaliphilus NBRC 103919.</title>
        <authorList>
            <person name="Hosoyama A."/>
            <person name="Uohara A."/>
            <person name="Ohji S."/>
            <person name="Ichikawa N."/>
        </authorList>
    </citation>
    <scope>NUCLEOTIDE SEQUENCE [LARGE SCALE GENOMIC DNA]</scope>
    <source>
        <strain evidence="2 3">NBRC 103919</strain>
    </source>
</reference>
<dbReference type="Gene3D" id="3.30.565.60">
    <property type="match status" value="1"/>
</dbReference>
<dbReference type="InterPro" id="IPR038475">
    <property type="entry name" value="RecG_C_sf"/>
</dbReference>
<dbReference type="AlphaFoldDB" id="A0A511X571"/>
<evidence type="ECO:0000313" key="2">
    <source>
        <dbReference type="EMBL" id="GEN58086.1"/>
    </source>
</evidence>
<evidence type="ECO:0000259" key="1">
    <source>
        <dbReference type="Pfam" id="PF21247"/>
    </source>
</evidence>
<dbReference type="Proteomes" id="UP000321400">
    <property type="component" value="Unassembled WGS sequence"/>
</dbReference>
<dbReference type="PANTHER" id="PTHR30595:SF6">
    <property type="entry name" value="SCHLAFEN ALBA-2 DOMAIN-CONTAINING PROTEIN"/>
    <property type="match status" value="1"/>
</dbReference>
<dbReference type="EMBL" id="BJYE01000069">
    <property type="protein sequence ID" value="GEN58086.1"/>
    <property type="molecule type" value="Genomic_DNA"/>
</dbReference>
<name>A0A511X571_9BACI</name>
<accession>A0A511X571</accession>
<sequence>MHRCKGKIFYRNEDGDFDITNNTNPVSGLYMRKQVTYTENRIFPYADMEELEDEMFTTVRKTVGNLKPGHPWVSMDNIELLKSTGMYLKDQSTGEQGITLAGILMFGSELMIQTALPHYRTDAILRRENLDRYDDRDDIRVNLLRSYERLMQFIAKHLNDKFYLEGDQRVSLREKIFREAISNLLIHREFSNPFPAKLVVEKDRVFIENGNKPHGNGMIDPENFSPYPKNPKIAKFFKEIGWVDELGSGVRNIYKYNKIYSGADPEFIEGDVFKTIIPLTTQATNQDTVQDTNQDNEDIKGLLEFCRTPRTRGEMQQFMGLNNRGHFRQKILNPLIKGGLLKMTIPDKPTSRNQKYYSNR</sequence>
<dbReference type="Pfam" id="PF21247">
    <property type="entry name" value="Fic-like_C"/>
    <property type="match status" value="1"/>
</dbReference>
<organism evidence="2 3">
    <name type="scientific">Halolactibacillus alkaliphilus</name>
    <dbReference type="NCBI Taxonomy" id="442899"/>
    <lineage>
        <taxon>Bacteria</taxon>
        <taxon>Bacillati</taxon>
        <taxon>Bacillota</taxon>
        <taxon>Bacilli</taxon>
        <taxon>Bacillales</taxon>
        <taxon>Bacillaceae</taxon>
        <taxon>Halolactibacillus</taxon>
    </lineage>
</organism>
<dbReference type="STRING" id="442899.SAMN05720591_1592"/>
<dbReference type="PANTHER" id="PTHR30595">
    <property type="entry name" value="GLPR-RELATED TRANSCRIPTIONAL REPRESSOR"/>
    <property type="match status" value="1"/>
</dbReference>
<protein>
    <recommendedName>
        <fullName evidence="1">Filamentation induced by cAMP protein Fic-like C-terminal domain-containing protein</fullName>
    </recommendedName>
</protein>
<keyword evidence="3" id="KW-1185">Reference proteome</keyword>
<comment type="caution">
    <text evidence="2">The sequence shown here is derived from an EMBL/GenBank/DDBJ whole genome shotgun (WGS) entry which is preliminary data.</text>
</comment>